<comment type="caution">
    <text evidence="1">The sequence shown here is derived from an EMBL/GenBank/DDBJ whole genome shotgun (WGS) entry which is preliminary data.</text>
</comment>
<reference evidence="1 2" key="1">
    <citation type="journal article" date="2022" name="Hortic Res">
        <title>A haplotype resolved chromosomal level avocado genome allows analysis of novel avocado genes.</title>
        <authorList>
            <person name="Nath O."/>
            <person name="Fletcher S.J."/>
            <person name="Hayward A."/>
            <person name="Shaw L.M."/>
            <person name="Masouleh A.K."/>
            <person name="Furtado A."/>
            <person name="Henry R.J."/>
            <person name="Mitter N."/>
        </authorList>
    </citation>
    <scope>NUCLEOTIDE SEQUENCE [LARGE SCALE GENOMIC DNA]</scope>
    <source>
        <strain evidence="2">cv. Hass</strain>
    </source>
</reference>
<accession>A0ACC2MLJ1</accession>
<organism evidence="1 2">
    <name type="scientific">Persea americana</name>
    <name type="common">Avocado</name>
    <dbReference type="NCBI Taxonomy" id="3435"/>
    <lineage>
        <taxon>Eukaryota</taxon>
        <taxon>Viridiplantae</taxon>
        <taxon>Streptophyta</taxon>
        <taxon>Embryophyta</taxon>
        <taxon>Tracheophyta</taxon>
        <taxon>Spermatophyta</taxon>
        <taxon>Magnoliopsida</taxon>
        <taxon>Magnoliidae</taxon>
        <taxon>Laurales</taxon>
        <taxon>Lauraceae</taxon>
        <taxon>Persea</taxon>
    </lineage>
</organism>
<keyword evidence="2" id="KW-1185">Reference proteome</keyword>
<gene>
    <name evidence="1" type="ORF">MRB53_008379</name>
</gene>
<evidence type="ECO:0000313" key="2">
    <source>
        <dbReference type="Proteomes" id="UP001234297"/>
    </source>
</evidence>
<dbReference type="Proteomes" id="UP001234297">
    <property type="component" value="Chromosome 2"/>
</dbReference>
<dbReference type="EMBL" id="CM056810">
    <property type="protein sequence ID" value="KAJ8646631.1"/>
    <property type="molecule type" value="Genomic_DNA"/>
</dbReference>
<protein>
    <submittedName>
        <fullName evidence="1">Uncharacterized protein</fullName>
    </submittedName>
</protein>
<evidence type="ECO:0000313" key="1">
    <source>
        <dbReference type="EMBL" id="KAJ8646631.1"/>
    </source>
</evidence>
<proteinExistence type="predicted"/>
<sequence length="1115" mass="126326">MTDALVSFVVKELGAIVKDEVGLLASVKKELKSLSGTFSAIQALLADAERKQVTTEGVRDWLGKIKEVAYEVEDILDERRRIDAFMSQHDEDDIGKIQKVRSCSLFPCLCFKQVKLRHDIGHRIREVRERLNEISDEKSKFNLEGVEEREIMSGERETGSFIDESNTFGRDEVKERIIDQLVSETSREEKSVSIVSIVGMGGLGKTTLARLLYNDERVMAQFENRIWVCVSEPFDVKRIAIKVIESMGGSTSNNPDLDTLQHGLREAIDKKRILLVLDDVWNEDYALWERLKTPLMGAAQGSKVVVTARIHQVAVAMETPPINVHELGVLSDSDCWKLFHSRALEGTEQENCRELTEIGEKIVKRCKGVPLAVKAVGSLLRGTRAKQDWEHIFDSKIWDWAIANDDTHKNGILPALLLSYYNLPSHLKRCFSFCSVFPKDCAIGKDQLVKLWMAHGIIKSEEAKKDVTETFGERCFDYLLTRSLFQDAEKDEYGNIVRCKMHDLVHDLATFVSSDDHRSMEAGHPELSSIKCHHLSLLGMSSIPSPLCGAERLRTLLLFGFPTIRELPESLFNHLKFLRALDLGGAYIENLPSFIGKLKHLRYLSLYGSDIKELPEFVTNLCNLQTLKLNACASLCILPSGMSKMVKLRYLEIEETDNLKDLPNGLGRLSTLRTLCKFPVGDENKGCKIEELKELNLLRGKLRINNLERVMNEDDARKAELHNKKDLHVLSLCCNNKSDEEWKTLGDDEMKRMDSVLEGLRPPHSNLKELKIENYAGSKFPSWLEDTGFSSLVIVVLEKCKRLSSLPEGLGQLKTLQTLHINGCERLSSLPKGLGQLKALQTLYIRNCEQLSSLPEELRQLKALQTLHIENCERLSSLPEGLGQLKALQTLHIENCERLSSLPEGLGQLKALQTLHIWICERLSSLPEGLGQFKALQTLYIGNCKRLSSLPEGLGQLKALQTLYIGYCERLSSLPEGLGQLKALQTLHIENCERLSSLPDGLGQLKALETLYIENCERLSSLFDGFEQLKSLCRLEIWDCPQLRPLPNLQRLTTIKTLSIHRCPLVTERLEKEKGEDWCKISHIPYIVIDNQRIQEVHQGVWETSLEVEWETSMF</sequence>
<name>A0ACC2MLJ1_PERAE</name>